<dbReference type="InterPro" id="IPR011335">
    <property type="entry name" value="Restrct_endonuc-II-like"/>
</dbReference>
<accession>A0ABX9JL94</accession>
<evidence type="ECO:0000313" key="2">
    <source>
        <dbReference type="EMBL" id="REG20330.1"/>
    </source>
</evidence>
<dbReference type="InterPro" id="IPR008538">
    <property type="entry name" value="Uma2"/>
</dbReference>
<dbReference type="SUPFAM" id="SSF52980">
    <property type="entry name" value="Restriction endonuclease-like"/>
    <property type="match status" value="1"/>
</dbReference>
<feature type="domain" description="Putative restriction endonuclease" evidence="1">
    <location>
        <begin position="41"/>
        <end position="181"/>
    </location>
</feature>
<dbReference type="Pfam" id="PF05685">
    <property type="entry name" value="Uma2"/>
    <property type="match status" value="1"/>
</dbReference>
<comment type="caution">
    <text evidence="2">The sequence shown here is derived from an EMBL/GenBank/DDBJ whole genome shotgun (WGS) entry which is preliminary data.</text>
</comment>
<sequence length="187" mass="20499">MTFLMTAMLSTAFLSHVEPLPLRRKGLSLATRPVSSRSAALHAYAASQLGAELIATYGAGRGTAGASWLLLSGLEIHLGQSVLSPDLIGWRRERLPRMARGSSGIALSPDWVCEVLSHPEERATLLPLYAREGIRHVWLVDPEVRTLEVLQLDGRRYALTALHSGTSTVRAEPFNALELPLRLLWAE</sequence>
<evidence type="ECO:0000259" key="1">
    <source>
        <dbReference type="Pfam" id="PF05685"/>
    </source>
</evidence>
<dbReference type="InterPro" id="IPR012296">
    <property type="entry name" value="Nuclease_put_TT1808"/>
</dbReference>
<dbReference type="PANTHER" id="PTHR34107:SF4">
    <property type="entry name" value="SLL1222 PROTEIN"/>
    <property type="match status" value="1"/>
</dbReference>
<keyword evidence="2" id="KW-0378">Hydrolase</keyword>
<evidence type="ECO:0000313" key="3">
    <source>
        <dbReference type="Proteomes" id="UP000256345"/>
    </source>
</evidence>
<keyword evidence="2" id="KW-0255">Endonuclease</keyword>
<dbReference type="Proteomes" id="UP000256345">
    <property type="component" value="Unassembled WGS sequence"/>
</dbReference>
<dbReference type="EMBL" id="QUMU01000022">
    <property type="protein sequence ID" value="REG20330.1"/>
    <property type="molecule type" value="Genomic_DNA"/>
</dbReference>
<keyword evidence="2" id="KW-0540">Nuclease</keyword>
<protein>
    <submittedName>
        <fullName evidence="2">Uma2 family endonuclease</fullName>
    </submittedName>
</protein>
<dbReference type="Gene3D" id="3.90.1570.10">
    <property type="entry name" value="tt1808, chain A"/>
    <property type="match status" value="1"/>
</dbReference>
<gene>
    <name evidence="2" type="ORF">ATI61_12230</name>
</gene>
<dbReference type="CDD" id="cd06260">
    <property type="entry name" value="DUF820-like"/>
    <property type="match status" value="1"/>
</dbReference>
<keyword evidence="3" id="KW-1185">Reference proteome</keyword>
<proteinExistence type="predicted"/>
<dbReference type="GO" id="GO:0004519">
    <property type="term" value="F:endonuclease activity"/>
    <property type="evidence" value="ECO:0007669"/>
    <property type="project" value="UniProtKB-KW"/>
</dbReference>
<dbReference type="PANTHER" id="PTHR34107">
    <property type="entry name" value="SLL0198 PROTEIN-RELATED"/>
    <property type="match status" value="1"/>
</dbReference>
<organism evidence="2 3">
    <name type="scientific">Archangium gephyra</name>
    <dbReference type="NCBI Taxonomy" id="48"/>
    <lineage>
        <taxon>Bacteria</taxon>
        <taxon>Pseudomonadati</taxon>
        <taxon>Myxococcota</taxon>
        <taxon>Myxococcia</taxon>
        <taxon>Myxococcales</taxon>
        <taxon>Cystobacterineae</taxon>
        <taxon>Archangiaceae</taxon>
        <taxon>Archangium</taxon>
    </lineage>
</organism>
<reference evidence="2 3" key="1">
    <citation type="submission" date="2018-08" db="EMBL/GenBank/DDBJ databases">
        <title>Genomic Encyclopedia of Archaeal and Bacterial Type Strains, Phase II (KMG-II): from individual species to whole genera.</title>
        <authorList>
            <person name="Goeker M."/>
        </authorList>
    </citation>
    <scope>NUCLEOTIDE SEQUENCE [LARGE SCALE GENOMIC DNA]</scope>
    <source>
        <strain evidence="2 3">DSM 2261</strain>
    </source>
</reference>
<name>A0ABX9JL94_9BACT</name>